<dbReference type="GO" id="GO:0003676">
    <property type="term" value="F:nucleic acid binding"/>
    <property type="evidence" value="ECO:0007669"/>
    <property type="project" value="InterPro"/>
</dbReference>
<name>A0A644Z9D4_9ZZZZ</name>
<dbReference type="InterPro" id="IPR029063">
    <property type="entry name" value="SAM-dependent_MTases_sf"/>
</dbReference>
<sequence>MGNNSFKFKQFTVFHDRCAMKVGTDGVLLGAWADFIDCQSILDVGTGSGLIALMAAQRNSLAKITAIEMDADAALQARENVDNSRFKERIEVLPVSFRDFFPTVTGKFDSIVSNPPFFVNSLPSPDLKRTGARHMDSLTPAELFKMSRKLLNDTGTLSLIYPFSERDNIMNVSEKENFHLSRETVVLPTRSASPKRILLEFTTRSETETDRNELVIEEKRHVYTPEFIHLVQDFYLYL</sequence>
<keyword evidence="5" id="KW-0819">tRNA processing</keyword>
<organism evidence="7">
    <name type="scientific">bioreactor metagenome</name>
    <dbReference type="NCBI Taxonomy" id="1076179"/>
    <lineage>
        <taxon>unclassified sequences</taxon>
        <taxon>metagenomes</taxon>
        <taxon>ecological metagenomes</taxon>
    </lineage>
</organism>
<protein>
    <submittedName>
        <fullName evidence="7">tRNA1(Val) (Adenine(37)-N6)-methyltransferase</fullName>
        <ecNumber evidence="7">2.1.1.223</ecNumber>
    </submittedName>
</protein>
<evidence type="ECO:0000256" key="2">
    <source>
        <dbReference type="ARBA" id="ARBA00022603"/>
    </source>
</evidence>
<dbReference type="InterPro" id="IPR002052">
    <property type="entry name" value="DNA_methylase_N6_adenine_CS"/>
</dbReference>
<dbReference type="InterPro" id="IPR050210">
    <property type="entry name" value="tRNA_Adenine-N(6)_MTase"/>
</dbReference>
<dbReference type="GO" id="GO:0008033">
    <property type="term" value="P:tRNA processing"/>
    <property type="evidence" value="ECO:0007669"/>
    <property type="project" value="UniProtKB-KW"/>
</dbReference>
<dbReference type="SUPFAM" id="SSF53335">
    <property type="entry name" value="S-adenosyl-L-methionine-dependent methyltransferases"/>
    <property type="match status" value="1"/>
</dbReference>
<dbReference type="CDD" id="cd02440">
    <property type="entry name" value="AdoMet_MTases"/>
    <property type="match status" value="1"/>
</dbReference>
<evidence type="ECO:0000256" key="5">
    <source>
        <dbReference type="ARBA" id="ARBA00022694"/>
    </source>
</evidence>
<keyword evidence="1" id="KW-0963">Cytoplasm</keyword>
<evidence type="ECO:0000256" key="1">
    <source>
        <dbReference type="ARBA" id="ARBA00022490"/>
    </source>
</evidence>
<dbReference type="PROSITE" id="PS00092">
    <property type="entry name" value="N6_MTASE"/>
    <property type="match status" value="1"/>
</dbReference>
<dbReference type="HAMAP" id="MF_01872">
    <property type="entry name" value="tRNA_methyltr_YfiC"/>
    <property type="match status" value="1"/>
</dbReference>
<keyword evidence="4" id="KW-0949">S-adenosyl-L-methionine</keyword>
<dbReference type="Pfam" id="PF05175">
    <property type="entry name" value="MTS"/>
    <property type="match status" value="1"/>
</dbReference>
<feature type="domain" description="Methyltransferase small" evidence="6">
    <location>
        <begin position="39"/>
        <end position="121"/>
    </location>
</feature>
<dbReference type="Gene3D" id="3.40.50.150">
    <property type="entry name" value="Vaccinia Virus protein VP39"/>
    <property type="match status" value="1"/>
</dbReference>
<dbReference type="GO" id="GO:0016430">
    <property type="term" value="F:tRNA (adenine-N6)-methyltransferase activity"/>
    <property type="evidence" value="ECO:0007669"/>
    <property type="project" value="InterPro"/>
</dbReference>
<proteinExistence type="inferred from homology"/>
<evidence type="ECO:0000259" key="6">
    <source>
        <dbReference type="Pfam" id="PF05175"/>
    </source>
</evidence>
<dbReference type="EC" id="2.1.1.223" evidence="7"/>
<evidence type="ECO:0000313" key="7">
    <source>
        <dbReference type="EMBL" id="MPM37496.1"/>
    </source>
</evidence>
<dbReference type="PANTHER" id="PTHR47739:SF1">
    <property type="entry name" value="TRNA1(VAL) (ADENINE(37)-N6)-METHYLTRANSFERASE"/>
    <property type="match status" value="1"/>
</dbReference>
<dbReference type="GO" id="GO:0032259">
    <property type="term" value="P:methylation"/>
    <property type="evidence" value="ECO:0007669"/>
    <property type="project" value="UniProtKB-KW"/>
</dbReference>
<dbReference type="PANTHER" id="PTHR47739">
    <property type="entry name" value="TRNA1(VAL) (ADENINE(37)-N6)-METHYLTRANSFERASE"/>
    <property type="match status" value="1"/>
</dbReference>
<comment type="caution">
    <text evidence="7">The sequence shown here is derived from an EMBL/GenBank/DDBJ whole genome shotgun (WGS) entry which is preliminary data.</text>
</comment>
<dbReference type="InterPro" id="IPR022882">
    <property type="entry name" value="tRNA_adenine-N6_MeTrfase"/>
</dbReference>
<dbReference type="AlphaFoldDB" id="A0A644Z9D4"/>
<keyword evidence="3 7" id="KW-0808">Transferase</keyword>
<dbReference type="EMBL" id="VSSQ01007969">
    <property type="protein sequence ID" value="MPM37496.1"/>
    <property type="molecule type" value="Genomic_DNA"/>
</dbReference>
<evidence type="ECO:0000256" key="4">
    <source>
        <dbReference type="ARBA" id="ARBA00022691"/>
    </source>
</evidence>
<keyword evidence="2 7" id="KW-0489">Methyltransferase</keyword>
<accession>A0A644Z9D4</accession>
<dbReference type="InterPro" id="IPR007848">
    <property type="entry name" value="Small_mtfrase_dom"/>
</dbReference>
<evidence type="ECO:0000256" key="3">
    <source>
        <dbReference type="ARBA" id="ARBA00022679"/>
    </source>
</evidence>
<reference evidence="7" key="1">
    <citation type="submission" date="2019-08" db="EMBL/GenBank/DDBJ databases">
        <authorList>
            <person name="Kucharzyk K."/>
            <person name="Murdoch R.W."/>
            <person name="Higgins S."/>
            <person name="Loffler F."/>
        </authorList>
    </citation>
    <scope>NUCLEOTIDE SEQUENCE</scope>
</reference>
<gene>
    <name evidence="7" type="primary">yfiC_23</name>
    <name evidence="7" type="ORF">SDC9_84113</name>
</gene>